<dbReference type="SUPFAM" id="SSF46785">
    <property type="entry name" value="Winged helix' DNA-binding domain"/>
    <property type="match status" value="2"/>
</dbReference>
<keyword evidence="11" id="KW-1185">Reference proteome</keyword>
<dbReference type="SUPFAM" id="SSF52540">
    <property type="entry name" value="P-loop containing nucleoside triphosphate hydrolases"/>
    <property type="match status" value="1"/>
</dbReference>
<evidence type="ECO:0000256" key="5">
    <source>
        <dbReference type="ARBA" id="ARBA00022917"/>
    </source>
</evidence>
<dbReference type="GO" id="GO:0005525">
    <property type="term" value="F:GTP binding"/>
    <property type="evidence" value="ECO:0007669"/>
    <property type="project" value="UniProtKB-KW"/>
</dbReference>
<reference evidence="11" key="1">
    <citation type="submission" date="2019-07" db="EMBL/GenBank/DDBJ databases">
        <title>Bacillus alkalisoli sp. nov. isolated from saline soil.</title>
        <authorList>
            <person name="Sun J.-Q."/>
            <person name="Xu L."/>
        </authorList>
    </citation>
    <scope>NUCLEOTIDE SEQUENCE [LARGE SCALE GENOMIC DNA]</scope>
    <source>
        <strain evidence="11">M4U3P1</strain>
    </source>
</reference>
<dbReference type="CDD" id="cd15491">
    <property type="entry name" value="selB_III"/>
    <property type="match status" value="1"/>
</dbReference>
<keyword evidence="3" id="KW-0963">Cytoplasm</keyword>
<comment type="function">
    <text evidence="7">Translation factor necessary for the incorporation of selenocysteine into proteins. It probably replaces EF-Tu for the insertion of selenocysteine directed by the UGA codon. SelB binds GTP and GDP.</text>
</comment>
<dbReference type="InterPro" id="IPR000795">
    <property type="entry name" value="T_Tr_GTP-bd_dom"/>
</dbReference>
<dbReference type="Pfam" id="PF09107">
    <property type="entry name" value="WHD_3rd_SelB"/>
    <property type="match status" value="1"/>
</dbReference>
<dbReference type="InterPro" id="IPR004535">
    <property type="entry name" value="Transl_elong_SelB"/>
</dbReference>
<dbReference type="InterPro" id="IPR015191">
    <property type="entry name" value="SelB_WHD4"/>
</dbReference>
<evidence type="ECO:0000256" key="1">
    <source>
        <dbReference type="ARBA" id="ARBA00004496"/>
    </source>
</evidence>
<dbReference type="NCBIfam" id="TIGR00475">
    <property type="entry name" value="selB"/>
    <property type="match status" value="1"/>
</dbReference>
<dbReference type="PANTHER" id="PTHR43721:SF11">
    <property type="entry name" value="SELENOCYSTEINE-SPECIFIC ELONGATION FACTOR"/>
    <property type="match status" value="1"/>
</dbReference>
<evidence type="ECO:0000313" key="10">
    <source>
        <dbReference type="EMBL" id="QKS71337.1"/>
    </source>
</evidence>
<dbReference type="CDD" id="cd04171">
    <property type="entry name" value="SelB"/>
    <property type="match status" value="1"/>
</dbReference>
<dbReference type="InterPro" id="IPR015190">
    <property type="entry name" value="Elong_fac_SelB-wing-hlx_typ-2"/>
</dbReference>
<dbReference type="Gene3D" id="1.10.10.10">
    <property type="entry name" value="Winged helix-like DNA-binding domain superfamily/Winged helix DNA-binding domain"/>
    <property type="match status" value="1"/>
</dbReference>
<dbReference type="GO" id="GO:0001514">
    <property type="term" value="P:selenocysteine incorporation"/>
    <property type="evidence" value="ECO:0007669"/>
    <property type="project" value="InterPro"/>
</dbReference>
<dbReference type="SUPFAM" id="SSF50447">
    <property type="entry name" value="Translation proteins"/>
    <property type="match status" value="1"/>
</dbReference>
<dbReference type="InterPro" id="IPR004161">
    <property type="entry name" value="EFTu-like_2"/>
</dbReference>
<evidence type="ECO:0000256" key="6">
    <source>
        <dbReference type="ARBA" id="ARBA00023134"/>
    </source>
</evidence>
<evidence type="ECO:0000256" key="4">
    <source>
        <dbReference type="ARBA" id="ARBA00022741"/>
    </source>
</evidence>
<evidence type="ECO:0000313" key="11">
    <source>
        <dbReference type="Proteomes" id="UP000318138"/>
    </source>
</evidence>
<dbReference type="RefSeq" id="WP_176009372.1">
    <property type="nucleotide sequence ID" value="NZ_CP041372.2"/>
</dbReference>
<dbReference type="InterPro" id="IPR027417">
    <property type="entry name" value="P-loop_NTPase"/>
</dbReference>
<dbReference type="GO" id="GO:0003723">
    <property type="term" value="F:RNA binding"/>
    <property type="evidence" value="ECO:0007669"/>
    <property type="project" value="InterPro"/>
</dbReference>
<keyword evidence="6" id="KW-0342">GTP-binding</keyword>
<evidence type="ECO:0000256" key="2">
    <source>
        <dbReference type="ARBA" id="ARBA00015953"/>
    </source>
</evidence>
<dbReference type="InterPro" id="IPR036390">
    <property type="entry name" value="WH_DNA-bd_sf"/>
</dbReference>
<dbReference type="Gene3D" id="2.40.30.10">
    <property type="entry name" value="Translation factors"/>
    <property type="match status" value="2"/>
</dbReference>
<dbReference type="Pfam" id="PF25461">
    <property type="entry name" value="Beta-barrel_SelB"/>
    <property type="match status" value="1"/>
</dbReference>
<dbReference type="KEGG" id="psua:FLK61_32040"/>
<keyword evidence="5" id="KW-0648">Protein biosynthesis</keyword>
<dbReference type="Proteomes" id="UP000318138">
    <property type="component" value="Chromosome"/>
</dbReference>
<gene>
    <name evidence="10" type="primary">selB</name>
    <name evidence="10" type="ORF">FLK61_32040</name>
</gene>
<dbReference type="Pfam" id="PF09106">
    <property type="entry name" value="WHD_2nd_SelB"/>
    <property type="match status" value="1"/>
</dbReference>
<dbReference type="InterPro" id="IPR036388">
    <property type="entry name" value="WH-like_DNA-bd_sf"/>
</dbReference>
<dbReference type="GO" id="GO:0003746">
    <property type="term" value="F:translation elongation factor activity"/>
    <property type="evidence" value="ECO:0007669"/>
    <property type="project" value="UniProtKB-KW"/>
</dbReference>
<dbReference type="Gene3D" id="3.40.50.300">
    <property type="entry name" value="P-loop containing nucleotide triphosphate hydrolases"/>
    <property type="match status" value="1"/>
</dbReference>
<keyword evidence="4" id="KW-0547">Nucleotide-binding</keyword>
<keyword evidence="10" id="KW-0251">Elongation factor</keyword>
<dbReference type="EMBL" id="CP041372">
    <property type="protein sequence ID" value="QKS71337.1"/>
    <property type="molecule type" value="Genomic_DNA"/>
</dbReference>
<protein>
    <recommendedName>
        <fullName evidence="2">Selenocysteine-specific elongation factor</fullName>
    </recommendedName>
    <alternativeName>
        <fullName evidence="8">SelB translation factor</fullName>
    </alternativeName>
</protein>
<name>A0A859FE17_9BACI</name>
<proteinExistence type="predicted"/>
<feature type="domain" description="Tr-type G" evidence="9">
    <location>
        <begin position="3"/>
        <end position="175"/>
    </location>
</feature>
<dbReference type="CDD" id="cd03696">
    <property type="entry name" value="SelB_II"/>
    <property type="match status" value="1"/>
</dbReference>
<evidence type="ECO:0000259" key="9">
    <source>
        <dbReference type="PROSITE" id="PS51722"/>
    </source>
</evidence>
<dbReference type="PANTHER" id="PTHR43721">
    <property type="entry name" value="ELONGATION FACTOR TU-RELATED"/>
    <property type="match status" value="1"/>
</dbReference>
<dbReference type="Pfam" id="PF00009">
    <property type="entry name" value="GTP_EFTU"/>
    <property type="match status" value="1"/>
</dbReference>
<comment type="subcellular location">
    <subcellularLocation>
        <location evidence="1">Cytoplasm</location>
    </subcellularLocation>
</comment>
<dbReference type="InterPro" id="IPR009000">
    <property type="entry name" value="Transl_B-barrel_sf"/>
</dbReference>
<dbReference type="PROSITE" id="PS51722">
    <property type="entry name" value="G_TR_2"/>
    <property type="match status" value="1"/>
</dbReference>
<dbReference type="InterPro" id="IPR009001">
    <property type="entry name" value="Transl_elong_EF1A/Init_IF2_C"/>
</dbReference>
<dbReference type="InterPro" id="IPR050055">
    <property type="entry name" value="EF-Tu_GTPase"/>
</dbReference>
<dbReference type="Gene3D" id="1.10.10.2770">
    <property type="match status" value="1"/>
</dbReference>
<dbReference type="SUPFAM" id="SSF50465">
    <property type="entry name" value="EF-Tu/eEF-1alpha/eIF2-gamma C-terminal domain"/>
    <property type="match status" value="1"/>
</dbReference>
<evidence type="ECO:0000256" key="8">
    <source>
        <dbReference type="ARBA" id="ARBA00031615"/>
    </source>
</evidence>
<accession>A0A859FE17</accession>
<dbReference type="GO" id="GO:0005737">
    <property type="term" value="C:cytoplasm"/>
    <property type="evidence" value="ECO:0007669"/>
    <property type="project" value="UniProtKB-SubCell"/>
</dbReference>
<dbReference type="InterPro" id="IPR057335">
    <property type="entry name" value="Beta-barrel_SelB"/>
</dbReference>
<evidence type="ECO:0000256" key="7">
    <source>
        <dbReference type="ARBA" id="ARBA00025526"/>
    </source>
</evidence>
<dbReference type="GO" id="GO:0003924">
    <property type="term" value="F:GTPase activity"/>
    <property type="evidence" value="ECO:0007669"/>
    <property type="project" value="InterPro"/>
</dbReference>
<dbReference type="AlphaFoldDB" id="A0A859FE17"/>
<sequence>MEPSFYTVGMAGHIDHGKTTLTKALTNIDTDRLKEEKERAISIEPGYAPLDLGEDMAVSIVDVPGHEKFIRQMIAGVAGIDLVMLVIAADEGIMPQTREHVEIINSLGIEHGLIVVTKADSLDDEMEELIKEDIQDYVKDTFLRDCEFHFVDSISGKGITELKDRIATKLKEVPTKKVGTTFRLPIDQVFTVKGQGTVVRGTIYEGKVNEGDVLRLLPSDKEVRVRQIQVHHKSYSTSQAGQRTAINVGGVSHEEISRGDVLVSSGDYVMTQVVDLALTPVTLFEHALKQRTAIKLHIGTAEVFGKVVFFDRNELEPGDTNEVLCQVRLDEPVVTKRGDRFILRRPSPVETIGGGIVIQTNGGKYRFGQATVDQLSKIKEGTPKERVLDVLEAKEVAPISALHQAVGLSVEELQMVQDELVASRDIVFIHQHVMSMSMFLRYQAELLQELQAFHEQHPMRPGKDLASVWPNNQAFDPIRAAFMDQLVEQEKIRRNGNFVYLPEFSSSFPKQWAKRMEQVTEAIKVSGIEVADFEELTAKAGLPEEQQVDLAHYLIREKIAVRLDDKRLVSNHALDEAKRKLQSSFKESFTLQDAKSVLGLSRKYLVPLLELFDELGWTKRQDQIREWK</sequence>
<dbReference type="PRINTS" id="PR00315">
    <property type="entry name" value="ELONGATNFCT"/>
</dbReference>
<organism evidence="10 11">
    <name type="scientific">Paenalkalicoccus suaedae</name>
    <dbReference type="NCBI Taxonomy" id="2592382"/>
    <lineage>
        <taxon>Bacteria</taxon>
        <taxon>Bacillati</taxon>
        <taxon>Bacillota</taxon>
        <taxon>Bacilli</taxon>
        <taxon>Bacillales</taxon>
        <taxon>Bacillaceae</taxon>
        <taxon>Paenalkalicoccus</taxon>
    </lineage>
</organism>
<dbReference type="Pfam" id="PF03144">
    <property type="entry name" value="GTP_EFTU_D2"/>
    <property type="match status" value="1"/>
</dbReference>
<evidence type="ECO:0000256" key="3">
    <source>
        <dbReference type="ARBA" id="ARBA00022490"/>
    </source>
</evidence>